<reference evidence="1" key="1">
    <citation type="submission" date="2014-11" db="EMBL/GenBank/DDBJ databases">
        <authorList>
            <person name="Amaro Gonzalez C."/>
        </authorList>
    </citation>
    <scope>NUCLEOTIDE SEQUENCE</scope>
</reference>
<organism evidence="1">
    <name type="scientific">Anguilla anguilla</name>
    <name type="common">European freshwater eel</name>
    <name type="synonym">Muraena anguilla</name>
    <dbReference type="NCBI Taxonomy" id="7936"/>
    <lineage>
        <taxon>Eukaryota</taxon>
        <taxon>Metazoa</taxon>
        <taxon>Chordata</taxon>
        <taxon>Craniata</taxon>
        <taxon>Vertebrata</taxon>
        <taxon>Euteleostomi</taxon>
        <taxon>Actinopterygii</taxon>
        <taxon>Neopterygii</taxon>
        <taxon>Teleostei</taxon>
        <taxon>Anguilliformes</taxon>
        <taxon>Anguillidae</taxon>
        <taxon>Anguilla</taxon>
    </lineage>
</organism>
<sequence>MLKDEHLCSIVSQEANSTEQHAQCSMLHCTCSVAFSNNKQVAIMLT</sequence>
<reference evidence="1" key="2">
    <citation type="journal article" date="2015" name="Fish Shellfish Immunol.">
        <title>Early steps in the European eel (Anguilla anguilla)-Vibrio vulnificus interaction in the gills: Role of the RtxA13 toxin.</title>
        <authorList>
            <person name="Callol A."/>
            <person name="Pajuelo D."/>
            <person name="Ebbesson L."/>
            <person name="Teles M."/>
            <person name="MacKenzie S."/>
            <person name="Amaro C."/>
        </authorList>
    </citation>
    <scope>NUCLEOTIDE SEQUENCE</scope>
</reference>
<dbReference type="AlphaFoldDB" id="A0A0E9XKC0"/>
<proteinExistence type="predicted"/>
<protein>
    <submittedName>
        <fullName evidence="1">Uncharacterized protein</fullName>
    </submittedName>
</protein>
<accession>A0A0E9XKC0</accession>
<dbReference type="EMBL" id="GBXM01006322">
    <property type="protein sequence ID" value="JAI02256.1"/>
    <property type="molecule type" value="Transcribed_RNA"/>
</dbReference>
<name>A0A0E9XKC0_ANGAN</name>
<evidence type="ECO:0000313" key="1">
    <source>
        <dbReference type="EMBL" id="JAI02256.1"/>
    </source>
</evidence>